<dbReference type="OrthoDB" id="10053369at2759"/>
<dbReference type="AlphaFoldDB" id="A0A820L269"/>
<evidence type="ECO:0000313" key="3">
    <source>
        <dbReference type="EMBL" id="CAF4617370.1"/>
    </source>
</evidence>
<organism evidence="2 5">
    <name type="scientific">Rotaria socialis</name>
    <dbReference type="NCBI Taxonomy" id="392032"/>
    <lineage>
        <taxon>Eukaryota</taxon>
        <taxon>Metazoa</taxon>
        <taxon>Spiralia</taxon>
        <taxon>Gnathifera</taxon>
        <taxon>Rotifera</taxon>
        <taxon>Eurotatoria</taxon>
        <taxon>Bdelloidea</taxon>
        <taxon>Philodinida</taxon>
        <taxon>Philodinidae</taxon>
        <taxon>Rotaria</taxon>
    </lineage>
</organism>
<protein>
    <submittedName>
        <fullName evidence="2">Uncharacterized protein</fullName>
    </submittedName>
</protein>
<evidence type="ECO:0000313" key="1">
    <source>
        <dbReference type="EMBL" id="CAF3121555.1"/>
    </source>
</evidence>
<proteinExistence type="predicted"/>
<gene>
    <name evidence="2" type="ORF">HFQ381_LOCUS16635</name>
    <name evidence="1" type="ORF">TIS948_LOCUS8020</name>
    <name evidence="4" type="ORF">TOA249_LOCUS33659</name>
    <name evidence="3" type="ORF">UJA718_LOCUS31826</name>
</gene>
<accession>A0A820L269</accession>
<keyword evidence="6" id="KW-1185">Reference proteome</keyword>
<dbReference type="Proteomes" id="UP000663825">
    <property type="component" value="Unassembled WGS sequence"/>
</dbReference>
<dbReference type="EMBL" id="CAJOBP010026968">
    <property type="protein sequence ID" value="CAF4617370.1"/>
    <property type="molecule type" value="Genomic_DNA"/>
</dbReference>
<evidence type="ECO:0000313" key="2">
    <source>
        <dbReference type="EMBL" id="CAF4349283.1"/>
    </source>
</evidence>
<dbReference type="EMBL" id="CAJNXB010001003">
    <property type="protein sequence ID" value="CAF3121555.1"/>
    <property type="molecule type" value="Genomic_DNA"/>
</dbReference>
<name>A0A820L269_9BILA</name>
<dbReference type="EMBL" id="CAJOBS010011805">
    <property type="protein sequence ID" value="CAF4946503.1"/>
    <property type="molecule type" value="Genomic_DNA"/>
</dbReference>
<reference evidence="2" key="1">
    <citation type="submission" date="2021-02" db="EMBL/GenBank/DDBJ databases">
        <authorList>
            <person name="Nowell W R."/>
        </authorList>
    </citation>
    <scope>NUCLEOTIDE SEQUENCE</scope>
</reference>
<dbReference type="Proteomes" id="UP000663851">
    <property type="component" value="Unassembled WGS sequence"/>
</dbReference>
<sequence>MYKYRDFGQIILRDESSDIGKGRLSASTFSDFFKNCTSMPKRKYCEHPTKHANPTRVPEEVVFVSTRLSMFLISRYDTADHQIHWLCPTCHAFE</sequence>
<evidence type="ECO:0000313" key="4">
    <source>
        <dbReference type="EMBL" id="CAF4946503.1"/>
    </source>
</evidence>
<evidence type="ECO:0000313" key="6">
    <source>
        <dbReference type="Proteomes" id="UP000663873"/>
    </source>
</evidence>
<dbReference type="EMBL" id="CAJOBO010001189">
    <property type="protein sequence ID" value="CAF4349283.1"/>
    <property type="molecule type" value="Genomic_DNA"/>
</dbReference>
<dbReference type="Proteomes" id="UP000663873">
    <property type="component" value="Unassembled WGS sequence"/>
</dbReference>
<evidence type="ECO:0000313" key="5">
    <source>
        <dbReference type="Proteomes" id="UP000663851"/>
    </source>
</evidence>
<dbReference type="Proteomes" id="UP000663838">
    <property type="component" value="Unassembled WGS sequence"/>
</dbReference>
<comment type="caution">
    <text evidence="2">The sequence shown here is derived from an EMBL/GenBank/DDBJ whole genome shotgun (WGS) entry which is preliminary data.</text>
</comment>